<keyword evidence="5" id="KW-0809">Transit peptide</keyword>
<comment type="subcellular location">
    <subcellularLocation>
        <location evidence="1">Mitochondrion matrix</location>
    </subcellularLocation>
</comment>
<dbReference type="CDD" id="cd20267">
    <property type="entry name" value="Complex1_LYR_LYRM7"/>
    <property type="match status" value="1"/>
</dbReference>
<dbReference type="GO" id="GO:0044183">
    <property type="term" value="F:protein folding chaperone"/>
    <property type="evidence" value="ECO:0007669"/>
    <property type="project" value="TreeGrafter"/>
</dbReference>
<dbReference type="EMBL" id="KB445561">
    <property type="protein sequence ID" value="EMC92804.1"/>
    <property type="molecule type" value="Genomic_DNA"/>
</dbReference>
<accession>M2N1H9</accession>
<dbReference type="HOGENOM" id="CLU_147114_2_0_1"/>
<evidence type="ECO:0000256" key="8">
    <source>
        <dbReference type="ARBA" id="ARBA00025268"/>
    </source>
</evidence>
<comment type="function">
    <text evidence="8">Assembly factor required for Rieske Fe-S protein RIP1 incorporation into the cytochrome b-c1 (CIII) complex. Functions as a chaperone, binding to this subunit within the mitochondrial matrix and stabilizing it prior to its translocation and insertion into the late CIII dimeric intermediate within the mitochondrial inner membrane. Modulates the mitochondrial matrix zinc pool.</text>
</comment>
<dbReference type="GO" id="GO:0005759">
    <property type="term" value="C:mitochondrial matrix"/>
    <property type="evidence" value="ECO:0007669"/>
    <property type="project" value="UniProtKB-SubCell"/>
</dbReference>
<reference evidence="9 10" key="1">
    <citation type="journal article" date="2012" name="PLoS Pathog.">
        <title>Diverse lifestyles and strategies of plant pathogenesis encoded in the genomes of eighteen Dothideomycetes fungi.</title>
        <authorList>
            <person name="Ohm R.A."/>
            <person name="Feau N."/>
            <person name="Henrissat B."/>
            <person name="Schoch C.L."/>
            <person name="Horwitz B.A."/>
            <person name="Barry K.W."/>
            <person name="Condon B.J."/>
            <person name="Copeland A.C."/>
            <person name="Dhillon B."/>
            <person name="Glaser F."/>
            <person name="Hesse C.N."/>
            <person name="Kosti I."/>
            <person name="LaButti K."/>
            <person name="Lindquist E.A."/>
            <person name="Lucas S."/>
            <person name="Salamov A.A."/>
            <person name="Bradshaw R.E."/>
            <person name="Ciuffetti L."/>
            <person name="Hamelin R.C."/>
            <person name="Kema G.H.J."/>
            <person name="Lawrence C."/>
            <person name="Scott J.A."/>
            <person name="Spatafora J.W."/>
            <person name="Turgeon B.G."/>
            <person name="de Wit P.J.G.M."/>
            <person name="Zhong S."/>
            <person name="Goodwin S.B."/>
            <person name="Grigoriev I.V."/>
        </authorList>
    </citation>
    <scope>NUCLEOTIDE SEQUENCE [LARGE SCALE GENOMIC DNA]</scope>
    <source>
        <strain evidence="9 10">UAMH 10762</strain>
    </source>
</reference>
<protein>
    <recommendedName>
        <fullName evidence="4">Mitochondrial zinc maintenance protein 1, mitochondrial</fullName>
    </recommendedName>
</protein>
<name>M2N1H9_BAUPA</name>
<dbReference type="GeneID" id="19113319"/>
<dbReference type="PANTHER" id="PTHR46749">
    <property type="entry name" value="COMPLEX III ASSEMBLY FACTOR LYRM7"/>
    <property type="match status" value="1"/>
</dbReference>
<keyword evidence="6" id="KW-0496">Mitochondrion</keyword>
<dbReference type="OrthoDB" id="529194at2759"/>
<evidence type="ECO:0000256" key="3">
    <source>
        <dbReference type="ARBA" id="ARBA00011589"/>
    </source>
</evidence>
<dbReference type="InterPro" id="IPR045298">
    <property type="entry name" value="Complex1_LYR_LYRM7"/>
</dbReference>
<evidence type="ECO:0000256" key="7">
    <source>
        <dbReference type="ARBA" id="ARBA00023186"/>
    </source>
</evidence>
<evidence type="ECO:0000256" key="6">
    <source>
        <dbReference type="ARBA" id="ARBA00023128"/>
    </source>
</evidence>
<gene>
    <name evidence="9" type="ORF">BAUCODRAFT_37721</name>
</gene>
<dbReference type="Proteomes" id="UP000011761">
    <property type="component" value="Unassembled WGS sequence"/>
</dbReference>
<dbReference type="OMA" id="KYKLRIH"/>
<comment type="subunit">
    <text evidence="3">Interacts with RIP1.</text>
</comment>
<evidence type="ECO:0000256" key="1">
    <source>
        <dbReference type="ARBA" id="ARBA00004305"/>
    </source>
</evidence>
<evidence type="ECO:0000313" key="10">
    <source>
        <dbReference type="Proteomes" id="UP000011761"/>
    </source>
</evidence>
<evidence type="ECO:0000313" key="9">
    <source>
        <dbReference type="EMBL" id="EMC92804.1"/>
    </source>
</evidence>
<dbReference type="AlphaFoldDB" id="M2N1H9"/>
<dbReference type="STRING" id="717646.M2N1H9"/>
<evidence type="ECO:0000256" key="4">
    <source>
        <dbReference type="ARBA" id="ARBA00015108"/>
    </source>
</evidence>
<organism evidence="9 10">
    <name type="scientific">Baudoinia panamericana (strain UAMH 10762)</name>
    <name type="common">Angels' share fungus</name>
    <name type="synonym">Baudoinia compniacensis (strain UAMH 10762)</name>
    <dbReference type="NCBI Taxonomy" id="717646"/>
    <lineage>
        <taxon>Eukaryota</taxon>
        <taxon>Fungi</taxon>
        <taxon>Dikarya</taxon>
        <taxon>Ascomycota</taxon>
        <taxon>Pezizomycotina</taxon>
        <taxon>Dothideomycetes</taxon>
        <taxon>Dothideomycetidae</taxon>
        <taxon>Mycosphaerellales</taxon>
        <taxon>Teratosphaeriaceae</taxon>
        <taxon>Baudoinia</taxon>
    </lineage>
</organism>
<keyword evidence="7" id="KW-0143">Chaperone</keyword>
<dbReference type="eggNOG" id="ENOG502S6EF">
    <property type="taxonomic scope" value="Eukaryota"/>
</dbReference>
<keyword evidence="10" id="KW-1185">Reference proteome</keyword>
<dbReference type="GO" id="GO:0034551">
    <property type="term" value="P:mitochondrial respiratory chain complex III assembly"/>
    <property type="evidence" value="ECO:0007669"/>
    <property type="project" value="InterPro"/>
</dbReference>
<sequence length="136" mass="15099">MSAIPSLKHLASKTLTPIETARNREAALATYRHLLRATGIAFRDDERTLKASRQLARESFDNSRKWESGGGQAAQAIEHAQGVAKILLENVVQGRQTGPDQYKLGIHDKTQRADNQTATQLKGTKKSFKEIKNAQF</sequence>
<evidence type="ECO:0000256" key="2">
    <source>
        <dbReference type="ARBA" id="ARBA00009949"/>
    </source>
</evidence>
<dbReference type="PANTHER" id="PTHR46749:SF1">
    <property type="entry name" value="COMPLEX III ASSEMBLY FACTOR LYRM7"/>
    <property type="match status" value="1"/>
</dbReference>
<proteinExistence type="inferred from homology"/>
<comment type="similarity">
    <text evidence="2">Belongs to the complex I LYR family. MZM1 subfamily.</text>
</comment>
<evidence type="ECO:0000256" key="5">
    <source>
        <dbReference type="ARBA" id="ARBA00022946"/>
    </source>
</evidence>
<dbReference type="RefSeq" id="XP_007679812.1">
    <property type="nucleotide sequence ID" value="XM_007681622.1"/>
</dbReference>
<dbReference type="KEGG" id="bcom:BAUCODRAFT_37721"/>
<dbReference type="InterPro" id="IPR050435">
    <property type="entry name" value="MZM1/LYRM7"/>
</dbReference>